<reference evidence="1 2" key="1">
    <citation type="submission" date="2024-08" db="EMBL/GenBank/DDBJ databases">
        <title>Gnathostoma spinigerum genome.</title>
        <authorList>
            <person name="Gonzalez-Bertolin B."/>
            <person name="Monzon S."/>
            <person name="Zaballos A."/>
            <person name="Jimenez P."/>
            <person name="Dekumyoy P."/>
            <person name="Varona S."/>
            <person name="Cuesta I."/>
            <person name="Sumanam S."/>
            <person name="Adisakwattana P."/>
            <person name="Gasser R.B."/>
            <person name="Hernandez-Gonzalez A."/>
            <person name="Young N.D."/>
            <person name="Perteguer M.J."/>
        </authorList>
    </citation>
    <scope>NUCLEOTIDE SEQUENCE [LARGE SCALE GENOMIC DNA]</scope>
    <source>
        <strain evidence="1">AL3</strain>
        <tissue evidence="1">Liver</tissue>
    </source>
</reference>
<organism evidence="1 2">
    <name type="scientific">Gnathostoma spinigerum</name>
    <dbReference type="NCBI Taxonomy" id="75299"/>
    <lineage>
        <taxon>Eukaryota</taxon>
        <taxon>Metazoa</taxon>
        <taxon>Ecdysozoa</taxon>
        <taxon>Nematoda</taxon>
        <taxon>Chromadorea</taxon>
        <taxon>Rhabditida</taxon>
        <taxon>Spirurina</taxon>
        <taxon>Gnathostomatomorpha</taxon>
        <taxon>Gnathostomatoidea</taxon>
        <taxon>Gnathostomatidae</taxon>
        <taxon>Gnathostoma</taxon>
    </lineage>
</organism>
<comment type="caution">
    <text evidence="1">The sequence shown here is derived from an EMBL/GenBank/DDBJ whole genome shotgun (WGS) entry which is preliminary data.</text>
</comment>
<accession>A0ABD6EBL5</accession>
<dbReference type="AlphaFoldDB" id="A0ABD6EBL5"/>
<dbReference type="EMBL" id="JBGFUD010002021">
    <property type="protein sequence ID" value="MFH4977046.1"/>
    <property type="molecule type" value="Genomic_DNA"/>
</dbReference>
<evidence type="ECO:0000313" key="1">
    <source>
        <dbReference type="EMBL" id="MFH4977046.1"/>
    </source>
</evidence>
<gene>
    <name evidence="1" type="ORF">AB6A40_003755</name>
</gene>
<keyword evidence="2" id="KW-1185">Reference proteome</keyword>
<evidence type="ECO:0000313" key="2">
    <source>
        <dbReference type="Proteomes" id="UP001608902"/>
    </source>
</evidence>
<proteinExistence type="predicted"/>
<protein>
    <submittedName>
        <fullName evidence="1">Uncharacterized protein</fullName>
    </submittedName>
</protein>
<sequence>MDGKSLSGKEINDVMDSTERWKRVFPDDWRHPTIYAFTKDDGSRLAWEQQQIPPVTLDWLNEHGYCCEGSYFINIESGYTVSPYEFYGRPLKMKSDNIWMKPESVIQSDILNDMSSNEEDAIITANNELANFGDELHKFYRRKENRHRLQLPELVENLSKSRRIFAMAEIEDEDSMGLGCWRRVEIFCVKKVWFCRSNDAEA</sequence>
<dbReference type="Proteomes" id="UP001608902">
    <property type="component" value="Unassembled WGS sequence"/>
</dbReference>
<name>A0ABD6EBL5_9BILA</name>